<dbReference type="Proteomes" id="UP000306888">
    <property type="component" value="Unassembled WGS sequence"/>
</dbReference>
<keyword evidence="2" id="KW-1185">Reference proteome</keyword>
<dbReference type="OrthoDB" id="6636823at2"/>
<dbReference type="InterPro" id="IPR025346">
    <property type="entry name" value="DUF4250"/>
</dbReference>
<proteinExistence type="predicted"/>
<reference evidence="1 2" key="1">
    <citation type="submission" date="2019-04" db="EMBL/GenBank/DDBJ databases">
        <title>Microbes associate with the intestines of laboratory mice.</title>
        <authorList>
            <person name="Navarre W."/>
            <person name="Wong E."/>
            <person name="Huang K."/>
            <person name="Tropini C."/>
            <person name="Ng K."/>
            <person name="Yu B."/>
        </authorList>
    </citation>
    <scope>NUCLEOTIDE SEQUENCE [LARGE SCALE GENOMIC DNA]</scope>
    <source>
        <strain evidence="1 2">NM50_B9-20</strain>
    </source>
</reference>
<sequence length="62" mass="7431">MDKDKFIAMDPNILLSMVNMKLRDFYSSLDDLCDDMGIIKSELEEKLESIDYKYDKERNQFK</sequence>
<dbReference type="Pfam" id="PF14056">
    <property type="entry name" value="DUF4250"/>
    <property type="match status" value="1"/>
</dbReference>
<name>A0A4S2DN21_9CLOT</name>
<dbReference type="EMBL" id="SRYR01000001">
    <property type="protein sequence ID" value="TGY43729.1"/>
    <property type="molecule type" value="Genomic_DNA"/>
</dbReference>
<evidence type="ECO:0000313" key="1">
    <source>
        <dbReference type="EMBL" id="TGY43729.1"/>
    </source>
</evidence>
<dbReference type="RefSeq" id="WP_136004344.1">
    <property type="nucleotide sequence ID" value="NZ_SRYR01000001.1"/>
</dbReference>
<gene>
    <name evidence="1" type="ORF">E5347_02635</name>
</gene>
<dbReference type="AlphaFoldDB" id="A0A4S2DN21"/>
<protein>
    <submittedName>
        <fullName evidence="1">DUF4250 domain-containing protein</fullName>
    </submittedName>
</protein>
<comment type="caution">
    <text evidence="1">The sequence shown here is derived from an EMBL/GenBank/DDBJ whole genome shotgun (WGS) entry which is preliminary data.</text>
</comment>
<accession>A0A4S2DN21</accession>
<evidence type="ECO:0000313" key="2">
    <source>
        <dbReference type="Proteomes" id="UP000306888"/>
    </source>
</evidence>
<organism evidence="1 2">
    <name type="scientific">Clostridium sartagoforme</name>
    <dbReference type="NCBI Taxonomy" id="84031"/>
    <lineage>
        <taxon>Bacteria</taxon>
        <taxon>Bacillati</taxon>
        <taxon>Bacillota</taxon>
        <taxon>Clostridia</taxon>
        <taxon>Eubacteriales</taxon>
        <taxon>Clostridiaceae</taxon>
        <taxon>Clostridium</taxon>
    </lineage>
</organism>